<evidence type="ECO:0000313" key="2">
    <source>
        <dbReference type="Proteomes" id="UP000219369"/>
    </source>
</evidence>
<dbReference type="OrthoDB" id="4976694at2759"/>
<dbReference type="VEuPathDB" id="FungiDB:FOXG_19989"/>
<dbReference type="Proteomes" id="UP000219369">
    <property type="component" value="Unassembled WGS sequence"/>
</dbReference>
<dbReference type="AlphaFoldDB" id="A0A2H3U1F0"/>
<dbReference type="VEuPathDB" id="FungiDB:FOZG_12359"/>
<gene>
    <name evidence="1" type="ORF">FRV6_12096</name>
</gene>
<dbReference type="VEuPathDB" id="FungiDB:FOIG_04862"/>
<dbReference type="VEuPathDB" id="FungiDB:FOMG_07899"/>
<dbReference type="EMBL" id="FMJY01000007">
    <property type="protein sequence ID" value="SCO87969.1"/>
    <property type="molecule type" value="Genomic_DNA"/>
</dbReference>
<accession>A0A2H3U1F0</accession>
<proteinExistence type="predicted"/>
<evidence type="ECO:0000313" key="1">
    <source>
        <dbReference type="EMBL" id="SCO87969.1"/>
    </source>
</evidence>
<name>A0A2H3U1F0_FUSOX</name>
<sequence length="99" mass="11285">MERIPRPLATQFFSFPFPVPVTKVAGKAIDDFFNVTVGLVYPFQLGFSLEKDKVKWLEIMFHDKGCKLYASANVAPANNLKPTTALWRSSKRQMRYISA</sequence>
<organism evidence="1 2">
    <name type="scientific">Fusarium oxysporum</name>
    <name type="common">Fusarium vascular wilt</name>
    <dbReference type="NCBI Taxonomy" id="5507"/>
    <lineage>
        <taxon>Eukaryota</taxon>
        <taxon>Fungi</taxon>
        <taxon>Dikarya</taxon>
        <taxon>Ascomycota</taxon>
        <taxon>Pezizomycotina</taxon>
        <taxon>Sordariomycetes</taxon>
        <taxon>Hypocreomycetidae</taxon>
        <taxon>Hypocreales</taxon>
        <taxon>Nectriaceae</taxon>
        <taxon>Fusarium</taxon>
        <taxon>Fusarium oxysporum species complex</taxon>
    </lineage>
</organism>
<protein>
    <submittedName>
        <fullName evidence="1">Uncharacterized protein</fullName>
    </submittedName>
</protein>
<reference evidence="2" key="1">
    <citation type="submission" date="2016-09" db="EMBL/GenBank/DDBJ databases">
        <authorList>
            <person name="Guldener U."/>
        </authorList>
    </citation>
    <scope>NUCLEOTIDE SEQUENCE [LARGE SCALE GENOMIC DNA]</scope>
    <source>
        <strain evidence="2">V64-1</strain>
    </source>
</reference>